<keyword evidence="3" id="KW-1185">Reference proteome</keyword>
<feature type="signal peptide" evidence="1">
    <location>
        <begin position="1"/>
        <end position="22"/>
    </location>
</feature>
<reference evidence="2" key="1">
    <citation type="submission" date="2022-01" db="UniProtKB">
        <authorList>
            <consortium name="EnsemblMetazoa"/>
        </authorList>
    </citation>
    <scope>IDENTIFICATION</scope>
</reference>
<dbReference type="EnsemblMetazoa" id="XM_014396584.2">
    <property type="protein sequence ID" value="XP_014252070.1"/>
    <property type="gene ID" value="LOC106668123"/>
</dbReference>
<dbReference type="GeneID" id="106668123"/>
<dbReference type="Proteomes" id="UP000494040">
    <property type="component" value="Unassembled WGS sequence"/>
</dbReference>
<name>A0A8I6RUX1_CIMLE</name>
<feature type="chain" id="PRO_5035251550" description="Single domain-containing protein" evidence="1">
    <location>
        <begin position="23"/>
        <end position="203"/>
    </location>
</feature>
<evidence type="ECO:0000313" key="3">
    <source>
        <dbReference type="Proteomes" id="UP000494040"/>
    </source>
</evidence>
<dbReference type="AlphaFoldDB" id="A0A8I6RUX1"/>
<evidence type="ECO:0000256" key="1">
    <source>
        <dbReference type="SAM" id="SignalP"/>
    </source>
</evidence>
<protein>
    <recommendedName>
        <fullName evidence="4">Single domain-containing protein</fullName>
    </recommendedName>
</protein>
<keyword evidence="1" id="KW-0732">Signal</keyword>
<accession>A0A8I6RUX1</accession>
<dbReference type="KEGG" id="clec:106668123"/>
<organism evidence="2 3">
    <name type="scientific">Cimex lectularius</name>
    <name type="common">Bed bug</name>
    <name type="synonym">Acanthia lectularia</name>
    <dbReference type="NCBI Taxonomy" id="79782"/>
    <lineage>
        <taxon>Eukaryota</taxon>
        <taxon>Metazoa</taxon>
        <taxon>Ecdysozoa</taxon>
        <taxon>Arthropoda</taxon>
        <taxon>Hexapoda</taxon>
        <taxon>Insecta</taxon>
        <taxon>Pterygota</taxon>
        <taxon>Neoptera</taxon>
        <taxon>Paraneoptera</taxon>
        <taxon>Hemiptera</taxon>
        <taxon>Heteroptera</taxon>
        <taxon>Panheteroptera</taxon>
        <taxon>Cimicomorpha</taxon>
        <taxon>Cimicidae</taxon>
        <taxon>Cimex</taxon>
    </lineage>
</organism>
<dbReference type="RefSeq" id="XP_014252070.1">
    <property type="nucleotide sequence ID" value="XM_014396584.2"/>
</dbReference>
<proteinExistence type="predicted"/>
<evidence type="ECO:0008006" key="4">
    <source>
        <dbReference type="Google" id="ProtNLM"/>
    </source>
</evidence>
<sequence>MFFIKSHQAVFLLILTFKSTLADKNTTQQNVKANMCPINDKLIGEGLTEMLDGCRKVTCVKESTNTTLLIIKSSGADQIYFNDDEKHCSIDVPNDGTCSKVTKECRAFCKFENQTKLHGDSWFIEGCRRATCFAFEPYNSTKIEIEQCQDIIIVEMTKEQQDRGCVFNENFDGFYPVCCRPWVECNGVKELNQIVRYRGMYDE</sequence>
<evidence type="ECO:0000313" key="2">
    <source>
        <dbReference type="EnsemblMetazoa" id="XP_014252070.1"/>
    </source>
</evidence>